<evidence type="ECO:0000313" key="1">
    <source>
        <dbReference type="EMBL" id="KAJ2997444.1"/>
    </source>
</evidence>
<gene>
    <name evidence="1" type="ORF">NUW58_g650</name>
</gene>
<dbReference type="Proteomes" id="UP001143856">
    <property type="component" value="Unassembled WGS sequence"/>
</dbReference>
<protein>
    <submittedName>
        <fullName evidence="1">Uncharacterized protein</fullName>
    </submittedName>
</protein>
<accession>A0ACC1PQH3</accession>
<keyword evidence="2" id="KW-1185">Reference proteome</keyword>
<dbReference type="EMBL" id="JAPDGR010000057">
    <property type="protein sequence ID" value="KAJ2997444.1"/>
    <property type="molecule type" value="Genomic_DNA"/>
</dbReference>
<organism evidence="1 2">
    <name type="scientific">Xylaria curta</name>
    <dbReference type="NCBI Taxonomy" id="42375"/>
    <lineage>
        <taxon>Eukaryota</taxon>
        <taxon>Fungi</taxon>
        <taxon>Dikarya</taxon>
        <taxon>Ascomycota</taxon>
        <taxon>Pezizomycotina</taxon>
        <taxon>Sordariomycetes</taxon>
        <taxon>Xylariomycetidae</taxon>
        <taxon>Xylariales</taxon>
        <taxon>Xylariaceae</taxon>
        <taxon>Xylaria</taxon>
    </lineage>
</organism>
<comment type="caution">
    <text evidence="1">The sequence shown here is derived from an EMBL/GenBank/DDBJ whole genome shotgun (WGS) entry which is preliminary data.</text>
</comment>
<proteinExistence type="predicted"/>
<name>A0ACC1PQH3_9PEZI</name>
<sequence>MSASSRENSTAFPPEYLYERNDPQKLKDASIAFIVLPTIVFTLFVISRAFCANRNTWETWVLYPVAFIATLSNSILCLVIALTGGSGRRTAYLLLFAKDTLSLYQKLRTAVEFLYVLGAALPKVALLFLYIRMFPDRKIQILSWITLAVVILHFLTTGVIVSFTICQPFSYKWDQTGEGKCGDVLLVYKFYGIPNIITDVAILLIPLPILLRLRMGKIEKIGIILTFLTGSLGLITAIIRLVEFYATDLSDRTFNGTNTLTWTAVEPGAYFISSCFPGLRALIGTIHKKLRPETTHRDPAKFRMHETYDSDIPVRLSNGTSVAAT</sequence>
<reference evidence="1" key="1">
    <citation type="submission" date="2022-10" db="EMBL/GenBank/DDBJ databases">
        <title>Genome Sequence of Xylaria curta.</title>
        <authorList>
            <person name="Buettner E."/>
        </authorList>
    </citation>
    <scope>NUCLEOTIDE SEQUENCE</scope>
    <source>
        <strain evidence="1">Babe10</strain>
    </source>
</reference>
<evidence type="ECO:0000313" key="2">
    <source>
        <dbReference type="Proteomes" id="UP001143856"/>
    </source>
</evidence>